<evidence type="ECO:0000313" key="10">
    <source>
        <dbReference type="EMBL" id="KAH9506032.1"/>
    </source>
</evidence>
<feature type="chain" id="PRO_5038324730" evidence="9">
    <location>
        <begin position="27"/>
        <end position="634"/>
    </location>
</feature>
<keyword evidence="12" id="KW-1185">Reference proteome</keyword>
<dbReference type="GO" id="GO:0098554">
    <property type="term" value="C:cytoplasmic side of endoplasmic reticulum membrane"/>
    <property type="evidence" value="ECO:0007669"/>
    <property type="project" value="TreeGrafter"/>
</dbReference>
<feature type="transmembrane region" description="Helical" evidence="8">
    <location>
        <begin position="316"/>
        <end position="338"/>
    </location>
</feature>
<reference evidence="10" key="2">
    <citation type="journal article" date="2022" name="Res Sq">
        <title>Comparative Genomics Reveals Insights into the Divergent Evolution of Astigmatic Mites and Household Pest Adaptations.</title>
        <authorList>
            <person name="Xiong Q."/>
            <person name="Wan A.T.-Y."/>
            <person name="Liu X.-Y."/>
            <person name="Fung C.S.-H."/>
            <person name="Xiao X."/>
            <person name="Malainual N."/>
            <person name="Hou J."/>
            <person name="Wang L."/>
            <person name="Wang M."/>
            <person name="Yang K."/>
            <person name="Cui Y."/>
            <person name="Leung E."/>
            <person name="Nong W."/>
            <person name="Shin S.-K."/>
            <person name="Au S."/>
            <person name="Jeong K.Y."/>
            <person name="Chew F.T."/>
            <person name="Hui J."/>
            <person name="Leung T.F."/>
            <person name="Tungtrongchitr A."/>
            <person name="Zhong N."/>
            <person name="Liu Z."/>
            <person name="Tsui S."/>
        </authorList>
    </citation>
    <scope>NUCLEOTIDE SEQUENCE</scope>
    <source>
        <strain evidence="10">Derf</strain>
        <tissue evidence="10">Whole organism</tissue>
    </source>
</reference>
<feature type="transmembrane region" description="Helical" evidence="8">
    <location>
        <begin position="366"/>
        <end position="385"/>
    </location>
</feature>
<name>A0A922L110_DERFA</name>
<comment type="subcellular location">
    <subcellularLocation>
        <location evidence="1">Endomembrane system</location>
        <topology evidence="1">Multi-pass membrane protein</topology>
    </subcellularLocation>
</comment>
<comment type="caution">
    <text evidence="10">The sequence shown here is derived from an EMBL/GenBank/DDBJ whole genome shotgun (WGS) entry which is preliminary data.</text>
</comment>
<feature type="transmembrane region" description="Helical" evidence="8">
    <location>
        <begin position="508"/>
        <end position="526"/>
    </location>
</feature>
<dbReference type="AlphaFoldDB" id="A0A922L110"/>
<proteinExistence type="inferred from homology"/>
<dbReference type="Proteomes" id="UP000790347">
    <property type="component" value="Unassembled WGS sequence"/>
</dbReference>
<dbReference type="InterPro" id="IPR007369">
    <property type="entry name" value="Peptidase_A22B_SPP"/>
</dbReference>
<feature type="signal peptide" evidence="9">
    <location>
        <begin position="1"/>
        <end position="26"/>
    </location>
</feature>
<dbReference type="GO" id="GO:0033619">
    <property type="term" value="P:membrane protein proteolysis"/>
    <property type="evidence" value="ECO:0007669"/>
    <property type="project" value="TreeGrafter"/>
</dbReference>
<evidence type="ECO:0000256" key="8">
    <source>
        <dbReference type="SAM" id="Phobius"/>
    </source>
</evidence>
<evidence type="ECO:0000313" key="12">
    <source>
        <dbReference type="Proteomes" id="UP000790347"/>
    </source>
</evidence>
<dbReference type="GO" id="GO:0030660">
    <property type="term" value="C:Golgi-associated vesicle membrane"/>
    <property type="evidence" value="ECO:0007669"/>
    <property type="project" value="TreeGrafter"/>
</dbReference>
<dbReference type="PANTHER" id="PTHR12174">
    <property type="entry name" value="SIGNAL PEPTIDE PEPTIDASE"/>
    <property type="match status" value="1"/>
</dbReference>
<feature type="transmembrane region" description="Helical" evidence="8">
    <location>
        <begin position="538"/>
        <end position="560"/>
    </location>
</feature>
<evidence type="ECO:0000256" key="4">
    <source>
        <dbReference type="ARBA" id="ARBA00022801"/>
    </source>
</evidence>
<dbReference type="Pfam" id="PF04258">
    <property type="entry name" value="Peptidase_A22B"/>
    <property type="match status" value="1"/>
</dbReference>
<evidence type="ECO:0000256" key="7">
    <source>
        <dbReference type="SAM" id="MobiDB-lite"/>
    </source>
</evidence>
<evidence type="ECO:0000256" key="9">
    <source>
        <dbReference type="SAM" id="SignalP"/>
    </source>
</evidence>
<keyword evidence="6 8" id="KW-0472">Membrane</keyword>
<reference evidence="10" key="1">
    <citation type="submission" date="2013-05" db="EMBL/GenBank/DDBJ databases">
        <authorList>
            <person name="Yim A.K.Y."/>
            <person name="Chan T.F."/>
            <person name="Ji K.M."/>
            <person name="Liu X.Y."/>
            <person name="Zhou J.W."/>
            <person name="Li R.Q."/>
            <person name="Yang K.Y."/>
            <person name="Li J."/>
            <person name="Li M."/>
            <person name="Law P.T.W."/>
            <person name="Wu Y.L."/>
            <person name="Cai Z.L."/>
            <person name="Qin H."/>
            <person name="Bao Y."/>
            <person name="Leung R.K.K."/>
            <person name="Ng P.K.S."/>
            <person name="Zou J."/>
            <person name="Zhong X.J."/>
            <person name="Ran P.X."/>
            <person name="Zhong N.S."/>
            <person name="Liu Z.G."/>
            <person name="Tsui S.K.W."/>
        </authorList>
    </citation>
    <scope>NUCLEOTIDE SEQUENCE</scope>
    <source>
        <strain evidence="10">Derf</strain>
        <tissue evidence="10">Whole organism</tissue>
    </source>
</reference>
<keyword evidence="3 8" id="KW-0812">Transmembrane</keyword>
<feature type="region of interest" description="Disordered" evidence="7">
    <location>
        <begin position="610"/>
        <end position="634"/>
    </location>
</feature>
<feature type="transmembrane region" description="Helical" evidence="8">
    <location>
        <begin position="566"/>
        <end position="585"/>
    </location>
</feature>
<keyword evidence="4" id="KW-0378">Hydrolase</keyword>
<comment type="similarity">
    <text evidence="2">Belongs to the peptidase A22B family.</text>
</comment>
<dbReference type="EMBL" id="ASGP02000005">
    <property type="protein sequence ID" value="KAH9506032.1"/>
    <property type="molecule type" value="Genomic_DNA"/>
</dbReference>
<sequence>MMSSSSSSLSSLFLPSLFIIISMVNSENIDGQKKEILYRTFKVLNVRNSTDYSKTQSLCTIDLFTSSSNLSIINDNDEYRPFRHHMLNNLCDPLSSSSSRLIPKIFNKNNGVGGGYHSFDYRIDCSISKQVENFLLPYMNGLNDEFPAGILFVTPCQVNITARFNITNNVIELMEKYNLTISVINKNKLWNINLQNYNQLRWPKQSKQQSSVISFIPMIFIFLIALITISIGSYWSGRVRYEIYQCSLPNILPINNGGGGLIPRYDHRRRKRSSSSSRNKNEQAFTNISLCSVIILVICMITALLLLYFFYKYLVYFILALFLITSMTSMFICLESFVQWSFPSRLLQATFMIPSCLWWQEQRLKFMDMIVAIISIIIPAFWFTIRHESENAWLLQDLLGFFFCINMLRTLRLPSLRICTYLMSILFLYDIFFVFITPLFTSKGQSIMVEVATGGNGPSSNSPMNYMEYRCEGTPVETLPMLFRVPQKLFQYDPTDFYDVCTRGSDSMLGYGDVMIPGLLIAYCSAFDRIENIPYHLYFSISLISYCLGLIVTFTALIFMEGAAQPALLYLVPFTLIPLFILAFIRRNYHSLWNGPEKVSLSLILNDNEQQQQQQQQIPSSSSNDSTVNESISS</sequence>
<evidence type="ECO:0000256" key="5">
    <source>
        <dbReference type="ARBA" id="ARBA00022989"/>
    </source>
</evidence>
<evidence type="ECO:0000256" key="1">
    <source>
        <dbReference type="ARBA" id="ARBA00004127"/>
    </source>
</evidence>
<gene>
    <name evidence="10" type="primary">SPPL2A_1</name>
    <name evidence="10" type="ORF">DERF_010783</name>
</gene>
<dbReference type="GO" id="GO:0098553">
    <property type="term" value="C:lumenal side of endoplasmic reticulum membrane"/>
    <property type="evidence" value="ECO:0007669"/>
    <property type="project" value="TreeGrafter"/>
</dbReference>
<feature type="transmembrane region" description="Helical" evidence="8">
    <location>
        <begin position="284"/>
        <end position="310"/>
    </location>
</feature>
<evidence type="ECO:0000256" key="2">
    <source>
        <dbReference type="ARBA" id="ARBA00006859"/>
    </source>
</evidence>
<evidence type="ECO:0000256" key="6">
    <source>
        <dbReference type="ARBA" id="ARBA00023136"/>
    </source>
</evidence>
<feature type="transmembrane region" description="Helical" evidence="8">
    <location>
        <begin position="212"/>
        <end position="235"/>
    </location>
</feature>
<dbReference type="EMBL" id="ASGP02000005">
    <property type="protein sequence ID" value="KAH9506033.1"/>
    <property type="molecule type" value="Genomic_DNA"/>
</dbReference>
<dbReference type="SMART" id="SM00730">
    <property type="entry name" value="PSN"/>
    <property type="match status" value="1"/>
</dbReference>
<evidence type="ECO:0000256" key="3">
    <source>
        <dbReference type="ARBA" id="ARBA00022692"/>
    </source>
</evidence>
<dbReference type="GO" id="GO:0005765">
    <property type="term" value="C:lysosomal membrane"/>
    <property type="evidence" value="ECO:0007669"/>
    <property type="project" value="TreeGrafter"/>
</dbReference>
<feature type="transmembrane region" description="Helical" evidence="8">
    <location>
        <begin position="420"/>
        <end position="440"/>
    </location>
</feature>
<dbReference type="GO" id="GO:0042500">
    <property type="term" value="F:aspartic endopeptidase activity, intramembrane cleaving"/>
    <property type="evidence" value="ECO:0007669"/>
    <property type="project" value="InterPro"/>
</dbReference>
<protein>
    <submittedName>
        <fullName evidence="10 11">Signal peptide peptidase-like 2A</fullName>
    </submittedName>
</protein>
<dbReference type="PANTHER" id="PTHR12174:SF103">
    <property type="entry name" value="INTRAMEMBRANE PROTEASE (IMPAS) FAMILY"/>
    <property type="match status" value="1"/>
</dbReference>
<dbReference type="InterPro" id="IPR006639">
    <property type="entry name" value="Preselin/SPP"/>
</dbReference>
<keyword evidence="5 8" id="KW-1133">Transmembrane helix</keyword>
<feature type="transmembrane region" description="Helical" evidence="8">
    <location>
        <begin position="391"/>
        <end position="408"/>
    </location>
</feature>
<organism evidence="10 12">
    <name type="scientific">Dermatophagoides farinae</name>
    <name type="common">American house dust mite</name>
    <dbReference type="NCBI Taxonomy" id="6954"/>
    <lineage>
        <taxon>Eukaryota</taxon>
        <taxon>Metazoa</taxon>
        <taxon>Ecdysozoa</taxon>
        <taxon>Arthropoda</taxon>
        <taxon>Chelicerata</taxon>
        <taxon>Arachnida</taxon>
        <taxon>Acari</taxon>
        <taxon>Acariformes</taxon>
        <taxon>Sarcoptiformes</taxon>
        <taxon>Astigmata</taxon>
        <taxon>Psoroptidia</taxon>
        <taxon>Analgoidea</taxon>
        <taxon>Pyroglyphidae</taxon>
        <taxon>Dermatophagoidinae</taxon>
        <taxon>Dermatophagoides</taxon>
    </lineage>
</organism>
<keyword evidence="9" id="KW-0732">Signal</keyword>
<accession>A0A922L110</accession>
<evidence type="ECO:0000313" key="11">
    <source>
        <dbReference type="EMBL" id="KAH9506033.1"/>
    </source>
</evidence>